<feature type="compositionally biased region" description="Basic and acidic residues" evidence="10">
    <location>
        <begin position="4856"/>
        <end position="4867"/>
    </location>
</feature>
<feature type="region of interest" description="Disordered" evidence="10">
    <location>
        <begin position="2983"/>
        <end position="3017"/>
    </location>
</feature>
<dbReference type="GO" id="GO:0000027">
    <property type="term" value="P:ribosomal large subunit assembly"/>
    <property type="evidence" value="ECO:0007669"/>
    <property type="project" value="InterPro"/>
</dbReference>
<evidence type="ECO:0000256" key="1">
    <source>
        <dbReference type="ARBA" id="ARBA00004604"/>
    </source>
</evidence>
<feature type="compositionally biased region" description="Low complexity" evidence="10">
    <location>
        <begin position="2983"/>
        <end position="3001"/>
    </location>
</feature>
<dbReference type="GO" id="GO:0000055">
    <property type="term" value="P:ribosomal large subunit export from nucleus"/>
    <property type="evidence" value="ECO:0007669"/>
    <property type="project" value="TreeGrafter"/>
</dbReference>
<comment type="function">
    <text evidence="9">Nuclear chaperone required for maturation and nuclear export of pre-60S ribosome subunits.</text>
</comment>
<dbReference type="GO" id="GO:0016887">
    <property type="term" value="F:ATP hydrolysis activity"/>
    <property type="evidence" value="ECO:0007669"/>
    <property type="project" value="InterPro"/>
</dbReference>
<dbReference type="PIRSF" id="PIRSF010340">
    <property type="entry name" value="Midasin"/>
    <property type="match status" value="1"/>
</dbReference>
<feature type="region of interest" description="Disordered" evidence="10">
    <location>
        <begin position="2006"/>
        <end position="2078"/>
    </location>
</feature>
<dbReference type="GO" id="GO:0005730">
    <property type="term" value="C:nucleolus"/>
    <property type="evidence" value="ECO:0007669"/>
    <property type="project" value="UniProtKB-SubCell"/>
</dbReference>
<feature type="compositionally biased region" description="Acidic residues" evidence="10">
    <location>
        <begin position="4806"/>
        <end position="4822"/>
    </location>
</feature>
<feature type="compositionally biased region" description="Polar residues" evidence="10">
    <location>
        <begin position="2006"/>
        <end position="2036"/>
    </location>
</feature>
<dbReference type="InterPro" id="IPR012099">
    <property type="entry name" value="Midasin"/>
</dbReference>
<feature type="domain" description="AAA+ ATPase" evidence="11">
    <location>
        <begin position="714"/>
        <end position="932"/>
    </location>
</feature>
<evidence type="ECO:0000256" key="5">
    <source>
        <dbReference type="ARBA" id="ARBA00022741"/>
    </source>
</evidence>
<feature type="compositionally biased region" description="Basic and acidic residues" evidence="10">
    <location>
        <begin position="1578"/>
        <end position="1587"/>
    </location>
</feature>
<dbReference type="GO" id="GO:0005524">
    <property type="term" value="F:ATP binding"/>
    <property type="evidence" value="ECO:0007669"/>
    <property type="project" value="UniProtKB-KW"/>
</dbReference>
<dbReference type="InterPro" id="IPR040848">
    <property type="entry name" value="AAA_lid_7"/>
</dbReference>
<feature type="domain" description="AAA+ ATPase" evidence="11">
    <location>
        <begin position="1509"/>
        <end position="1727"/>
    </location>
</feature>
<comment type="similarity">
    <text evidence="3 9">Belongs to the midasin family.</text>
</comment>
<feature type="compositionally biased region" description="Basic and acidic residues" evidence="10">
    <location>
        <begin position="4874"/>
        <end position="4933"/>
    </location>
</feature>
<organism evidence="12 13">
    <name type="scientific">Theileria orientalis</name>
    <dbReference type="NCBI Taxonomy" id="68886"/>
    <lineage>
        <taxon>Eukaryota</taxon>
        <taxon>Sar</taxon>
        <taxon>Alveolata</taxon>
        <taxon>Apicomplexa</taxon>
        <taxon>Aconoidasida</taxon>
        <taxon>Piroplasmida</taxon>
        <taxon>Theileriidae</taxon>
        <taxon>Theileria</taxon>
    </lineage>
</organism>
<keyword evidence="8 9" id="KW-0539">Nucleus</keyword>
<gene>
    <name evidence="12" type="ORF">MACK_001923</name>
</gene>
<feature type="region of interest" description="Disordered" evidence="10">
    <location>
        <begin position="4749"/>
        <end position="4997"/>
    </location>
</feature>
<feature type="region of interest" description="Disordered" evidence="10">
    <location>
        <begin position="1564"/>
        <end position="1587"/>
    </location>
</feature>
<keyword evidence="5 9" id="KW-0547">Nucleotide-binding</keyword>
<feature type="compositionally biased region" description="Polar residues" evidence="10">
    <location>
        <begin position="2638"/>
        <end position="2655"/>
    </location>
</feature>
<dbReference type="Proteomes" id="UP000244811">
    <property type="component" value="Chromosome 3"/>
</dbReference>
<evidence type="ECO:0000256" key="3">
    <source>
        <dbReference type="ARBA" id="ARBA00007188"/>
    </source>
</evidence>
<dbReference type="InterPro" id="IPR003593">
    <property type="entry name" value="AAA+_ATPase"/>
</dbReference>
<feature type="domain" description="AAA+ ATPase" evidence="11">
    <location>
        <begin position="1916"/>
        <end position="2271"/>
    </location>
</feature>
<feature type="region of interest" description="Disordered" evidence="10">
    <location>
        <begin position="2638"/>
        <end position="2665"/>
    </location>
</feature>
<evidence type="ECO:0000313" key="12">
    <source>
        <dbReference type="EMBL" id="UKK01110.2"/>
    </source>
</evidence>
<reference evidence="12" key="1">
    <citation type="submission" date="2022-07" db="EMBL/GenBank/DDBJ databases">
        <title>Evaluation of T. orientalis genome assembly methods using nanopore sequencing and analysis of variation between genomes.</title>
        <authorList>
            <person name="Yam J."/>
            <person name="Micallef M.L."/>
            <person name="Liu M."/>
            <person name="Djordjevic S.P."/>
            <person name="Bogema D.R."/>
            <person name="Jenkins C."/>
        </authorList>
    </citation>
    <scope>NUCLEOTIDE SEQUENCE</scope>
    <source>
        <strain evidence="12">Goon Nure</strain>
    </source>
</reference>
<name>A0A976MAX6_THEOR</name>
<feature type="compositionally biased region" description="Polar residues" evidence="10">
    <location>
        <begin position="3002"/>
        <end position="3016"/>
    </location>
</feature>
<feature type="compositionally biased region" description="Acidic residues" evidence="10">
    <location>
        <begin position="4937"/>
        <end position="4947"/>
    </location>
</feature>
<dbReference type="GO" id="GO:0030687">
    <property type="term" value="C:preribosome, large subunit precursor"/>
    <property type="evidence" value="ECO:0007669"/>
    <property type="project" value="TreeGrafter"/>
</dbReference>
<feature type="compositionally biased region" description="Basic residues" evidence="10">
    <location>
        <begin position="3058"/>
        <end position="3068"/>
    </location>
</feature>
<feature type="compositionally biased region" description="Low complexity" evidence="10">
    <location>
        <begin position="2433"/>
        <end position="2451"/>
    </location>
</feature>
<comment type="subcellular location">
    <subcellularLocation>
        <location evidence="1">Nucleus</location>
        <location evidence="1">Nucleolus</location>
    </subcellularLocation>
    <subcellularLocation>
        <location evidence="2">Nucleus</location>
        <location evidence="2">Nucleoplasm</location>
    </subcellularLocation>
</comment>
<evidence type="ECO:0000259" key="11">
    <source>
        <dbReference type="SMART" id="SM00382"/>
    </source>
</evidence>
<dbReference type="PANTHER" id="PTHR48103:SF2">
    <property type="entry name" value="MIDASIN"/>
    <property type="match status" value="1"/>
</dbReference>
<feature type="region of interest" description="Disordered" evidence="10">
    <location>
        <begin position="2433"/>
        <end position="2487"/>
    </location>
</feature>
<dbReference type="Pfam" id="PF17865">
    <property type="entry name" value="AAA_lid_5"/>
    <property type="match status" value="1"/>
</dbReference>
<feature type="region of interest" description="Disordered" evidence="10">
    <location>
        <begin position="3051"/>
        <end position="3076"/>
    </location>
</feature>
<dbReference type="EMBL" id="CP056070">
    <property type="protein sequence ID" value="UKK01110.2"/>
    <property type="molecule type" value="Genomic_DNA"/>
</dbReference>
<feature type="domain" description="AAA+ ATPase" evidence="11">
    <location>
        <begin position="1159"/>
        <end position="1304"/>
    </location>
</feature>
<keyword evidence="7 9" id="KW-0143">Chaperone</keyword>
<dbReference type="Pfam" id="PF17867">
    <property type="entry name" value="AAA_lid_7"/>
    <property type="match status" value="1"/>
</dbReference>
<feature type="compositionally biased region" description="Polar residues" evidence="10">
    <location>
        <begin position="2452"/>
        <end position="2478"/>
    </location>
</feature>
<dbReference type="PANTHER" id="PTHR48103">
    <property type="entry name" value="MIDASIN-RELATED"/>
    <property type="match status" value="1"/>
</dbReference>
<sequence>MDNSTILLDSCKIIIAKLRPYLYKKNRTSKRLDLNRCKNLLVLLEGLEEYRKIQYSYISIIYTDSFYDEHQYANIFNTLFRYTLKQLDTPYSCKLNISLLLLVSCLINYKLCHLAFDFVPDIALYLTIEILESFSEDNDYVIEILLLAHRLRNDFRIGRLCTKFLRELKHRKSVCRKINKLIALQRSTPIDLVIERLRLLSNLSDVLSLNNISNLIIYSKLDKGGTPYFEEPAWFVELKGTEQFRELCELSELMLINEKSKLKVPEYSLSASFKRFRMNRRSAPNLIQTHNHVSYVRERTRCRRKLLGGVVDDAHLALVEGYVTLDFSEQVISNLLFSMDISLAVVVCGECKNYYLRVLSRRLGIDPSKVNNVYTDETTDVKSLIGNWVSRETLGEFTFSYGLLARAMKEGRWLIFDSYISDTIYAFLIDVCSRGYLYVTELNEKIYAHENFQVFIIPYSNYSTINELRREIARGQLSIGTRNTVISGIEYLFGGTFNNEDVPLVNIPSPSSGHVLKICETLYPNENIKELVVGAYKLETTHGEYLKVTISKLMRLFNRIYPYLNVTSMGRETRHKTYMGEDVKKLILYEFYNIFVSEVDLKEVRVDIMIRIAHMLGVIIHSLDEVLNSFTLIESILESIISNPTITDLNERHGSINRVHILNKADNESGEVVDIGNVLSEEELMLEKKVYQSIKEFDGHNSEILRMVYMSFVRNEPVLLVGETGTGKTALVQKFAEITGNTLKVFVFSENSDSTDLIGSYYPVDESDDSLDNAADAGNKRTPTRKKGIRFKFCEGILLECIRNGYWLLLDEINLAQQDLLYKLYSLLHHVYEMNGQKWKGGDNVLDDGINGSDSTNGNIDISENDGKHYGKMEFYEYMDKEVPVHKNFRLFSCMNPAVIRKNEGYKFNTGKKELPETFSKLFTTIYVDPISTFDSLFKVATYYTRNMTRSVNLRELCVFYLNIIELVNKCEIEDGSLKLPNFTLRNFVRSVQYIVNVSTREFRPIHDINKLMYDSISANFLSTLGTSSVQKALELLPSYISEYSKLNHNVSRGGEGNSNRGGMSSIVSGNDGINLGNSKDKNNNHGQVHSFYEYSECNKYINIHGYWVKLGTPNSRSTSIDSLINRKREVKTESSDDYILCSNNVGYLIKLVRILTGSRVPILLQGPTAAGKTSLVKYLCKLTNHTCVRINNHEHTDITEYIGQHHFQGGRMVFEYGTLVLAMKYGYWVILDELNLASSEILECLNRILDDNREIYISETNETIKCHEDFMIFATQNPSDSIYGGRKQLSRSFTNRFIQLFFDDISNDDLKTILHKRCLIPYTKSQIVVNLYQKIRNVTINSILFQKNQILITTRDLIKLSNRIRDKYSNEEILVYYYSLIAEKLYNVKEKESILSIINDYFYPNKERNTDTKAVNVINNMGTNGSSKPLELLASSEEAVEQDRKKRRRLNQKYTISEVEQEYVEMLRIGNGMFDVDELKRFFVENDYYWIDGYTDRIVYLVITAISNRENVLLVGETGIGKTTIVQLLSKFMNVKLNIFNCNQNTEASDFIGSICPTTDTSIISSSPDNGTKSKRKQDNSKMDKVGVGRVDEMKSADELFKWVDGPLINSMVRGEWFLLDEISLTEDSVLEKINSVLEFESYIVLNQTFSTKKASSNVSDNSTNLNGSSTLQQDQGSEVEQIRCVYSHKDFRLFGSMNPGNDFGKKELSPSLSNRFTQIYVPPIPITELTILTNILKYHNENRVIEDWFVNSTKEIIEYLIAKNINNENYITIRNLIIWSQYYFRALDKHKSDMVVVNNIMSTATNTSNINSNVSYTDDKTEYCKNDVNSNNGHQDSGNGTLKNDDMKFKLKIYMEGLQISILNSYKERPIHDKKIYQIVSKYANLGHDVDDKEVETVENKIESVLLKSHHSLNYISVLLEGSPGVGKTYGVYKLAEKLGKKLIRVNLNEYTDMSDLLGTFVPVYNTKETTGSVSYEDWKKNNHRNVKSGKNKSTLLKRKVTSNSNGFRMDSTDGNNVSANNHSEVDGNNSCNNGMDIDGNDDSHRIHPETNNNNNGYSNGHTEGIIGDNTQNSTSCNNEGSIYYNNLDIMSDNTLDIMSDNTLDIMSDNTLNIITDNTLDSTNQINIDSITDNNHQNQLQNMVNGDKNGNDPENINIVKENDEKCDGGVKINVKNGFKWVNGPLLECMINGYWLLLDELNLASSEILEGLNSVLDHRRDLYIPQLNMSLKCHEDFRIFATQNSVTATNYRKHMPRSFLNRFIRLSVPDLKYTDYYNILSKLFPGHAGLIGKYVNFIMMTSSKTVVIKFGQRNVKLTGLWNLRDLINIFKLIRQYDEERAIEVIVLNRLAYFADRTTNYQGKVESLVHGYVKHTLGHDIDNSYPAHFYSLISNTNMDTMELFNEENEGNEMDKFTNRTNRSGVRTRSCFMSNLSSSNRNTSTTSRTSSNPYIKNDTNYIINTTGSSSRNKDSNNNTDENDEISSKRTRSIRNNIYNGHEMGGLSYLLYLDYIQIYNDLLSLYPFNFPILIIYNSSHLNYGSNVVKSFHRLIQAKTPTKCFRKDQLKCVKLYSNSDINDLLGSYEQINEKYAYNYVCELYEKLKNCAIVHYNDIYHQYILSNGNKNNAGVTAKISSSNNGYMTNGNKPRNNSKSNGKDGNDTNNMNIDRDFVDEISKFAQYIHNKVSDINNEKDYIVRSMAEEIQRNIYEYKLTSDICLSELNSGNEGNLTFKWIDSDIIKSIESGDWLLINDIHLVSSSLLDRLNSLLEPTRDMNVNECGYNRKIEVSKEFRIFFTVHEDYIDRLTDSFLNRCIQINLNSLKVLNTTKSLLLSSIYDPFISENRQLFDLPLGCVQMYEFYNALNIVRNVVKDGMFFDRSLSDLIFICLVFVFMKSFYNVKKMLLVYFVRFYENMGRLKEAFNLSWSMYSVLNSNEDNTIRGIGVKLIEYLIVRCLPLNAFVIDYEDEFNMGNNYNDINQSSISSSDLTTSNTNSSENITPRNDSSNNTPTSGISTNANANTAIYTNANAAIDTNYYDVQVVENDLTKDSVDNNNVRKNRRKSKKKRIENSNIVSNSASGPITDVSKVNNNIDVQGNNFTNANNFNNLNNGNNGNNLNNVNDVNITEYSFQVTKKRSKNKHDISITNKHYLLLRDFIENVLSKKISVDEQMIVNDTELTKLYEDYYPDSVFGQVWQLQKGIKHKKDYRHYSSLSLKDNRGTRILYYVYSDEKEMSVKILKLFIVLLSSNEVMDNIIGENVDLVLKKDEEFVNVLHFLYFVTKDVGVPEKVITPRQGLEGIVERFSYRISTGKTYIINKSLRNYKYTLDIDVTDKFVLINKYDVDMGVKSLDVTLDYKNTEDIIQLKEELILEKFVLKRVLFLINRLFHDYLAESEPNVLILEYIHELVGAIDAFNPNMSSFFTTIVGKIVSTMEKFYQNKEKRCLFEILCEVYVLYNHYHHDNAGNGEKEDMVSYLKNMLFPESTGNPVHMNNEAKMNTGSHTSYDVVKNEHMDDEWEMVYHLMNVDRYISLNNLVDNVNKMKLIEYLTRFSHSLCYYTFLFMQLLYNAPYISHHLSQLGLKVDLELFVKCLYRKIMSVYDTSDCVNNIADSISTMTLFIRNSNKKGDSKLTTLVYNIMLVLINMNEACRSANDKLQSALLFNLHDNIMHFSLLIVPHVSEFLGKLESYYKNRFVEYEKQELRDLYLALNILDSLSMGYSLNNKYLYDYVERIYGNKDSVPLNKIERVNDEDLDLVVEFINEYEKFKTGYLKLPNPVNYHATKGDDEGPEIGDLIGGNKKILEGIRNFISHVSIKYVTIKEVVQHPIMVMQSMLFHYHLTQIIGASGPNEDLMRWYNYITLNSPVNKFNPVFKTHFLSHINDSTRFSHLIQLYLLCLAHNKRNYFISAPLASDKQKRYILILLLSHIKTTNIEKSDFSNDRIEYKLNRLQKEMLSLISEDELPSESNVEEEHSESYFLLDSEQIVKCLLNMNDTNYVKDFELHRLYILACVYSLWSLNVRTDLNYYDVIQAAFYYHFARSRNFDHLIFHSKVTLNTKNIDFEFDTNRYRRDNEGNLLLSVKKVLNSLNYQITDMLSIYGDNPILTDIQSFVMTVLNFNLKNLTQQSNIANLLMNLITKLQHLSSISSSDFTMVIRTYSAKLKEFVECYKKLKMLDVLEFNEVILENHKLVQFDLLFKQVLTILMNYLETIDSIPIEKMSPESYASMNEIKTTLINYLFHGDIITILVTKSVFSSILLILPDCNKTHLLSELFEYILFFFRGYESVINEYIDELNKSYRDSLKAYVQLKEVNCKKAINNYKEGLNISFMSLYTSRILVKSSKFSVDYELKTDLITMLKGNYEHILNNSKEMSLHQYSRIMSSVFQQLDLLESEIKIEFEIPIAKHLTEDGIAYYRFIEFDAIKSSKEINYDPFADYNTYIDKALSYLFKSFNTLHDVGYIVSGKVMNDNYNVDLFVKIINERTVSQMYKTFNMILESVVRNYNKFNNDKFDILLKSYPSCRTIVENKFSNILTTANELVVTIKQYLSCTNYSFYLDENESYSENINIENLQEKRELHSTCVEIEKHLKSSMEYSIFTSTNKKELHKKKMVVTTKWADVLMEHLDILEIEVYKMVNNIQITNAKKIIKNLRSELLLLVSRGNDGKVNNINSIIKGGDATKNIQPWKLDVSKVKVGNFTIMELCMFAYYLSKLCELFLHITPKVNEELSEDKEYKAGTGLDEGIGIKNISSEVKEDDLNMEGVTRKEENNKENEDKEDEMNLDEDDNINVDFNEQEGENLEMEKVDKEELETKDEDELENMEDDYTTKKDKDEDDNKNNEGQLETEEVKVGDEEDSENITREHEYKESAEANEELDGYKEDTFTDEAAKDDIDKDELGDKDGNELADKDNTEVDDKDNNIGDDKDFNELDDKGNVDNDINLDDNDDNNEQLDNTGEDPDKQETDDISEDVENKESELKEEEMSGELQSDSTRRYNEESYGVQNKGYDNIVNELQQFNIRSILSVSSYSNKQSSVQSTRIENIQSQDVDQQVSHGDERENVEKVDTSKLIRQDGLNTPADNSQLFEYFNSKVNDPAVLGLGEFNKRPYNDLETLDKESGMDVDIEEKEGDDDKKDGLDGDINKMEQIQADENDRVKMEVDVDHRTDVKQEQDRIHVNNDLLFSNTVEKVDYLEYLVKQDSEGGGGLNLEQLADRNSLIQLSNNLLSQLRIILEYNYVNSLKGYYKHGKRISIKKLMIFIATNYQRDKIWLKRLKPQKRDYFIQLAIDNTKSMSTIARISIQTIVVIYEAIHKLNIGTLNVIKFGAYTPEIILNNINTRYNGRWMSRLSFDEESKFSYETGLIQLFQFILSQPNFIASKNKILIIISDGKFNKNKVRKYLINIINHNIVPLLVVLDPQNSITTMKHIINTDGRIVIENYLDNFPFPYYSIISNINNLPNILSDLLRYLKLYVFLKLVSFNCGKRIAQNPSNNKGGVSNFLQIKNPISTAVDIITGANDGKKELNFGGGNLGAYYNFMYPDNSDYPWACVCNKADFELWLKKEQPYARCRNQEDLSLQDIQANCDPRNVTNYENIELGFMSPLITRNF</sequence>
<dbReference type="PROSITE" id="PS00675">
    <property type="entry name" value="SIGMA54_INTERACT_1"/>
    <property type="match status" value="1"/>
</dbReference>
<dbReference type="SUPFAM" id="SSF52540">
    <property type="entry name" value="P-loop containing nucleoside triphosphate hydrolases"/>
    <property type="match status" value="5"/>
</dbReference>
<keyword evidence="6 9" id="KW-0067">ATP-binding</keyword>
<proteinExistence type="inferred from homology"/>
<dbReference type="CDD" id="cd00009">
    <property type="entry name" value="AAA"/>
    <property type="match status" value="1"/>
</dbReference>
<evidence type="ECO:0000256" key="4">
    <source>
        <dbReference type="ARBA" id="ARBA00017143"/>
    </source>
</evidence>
<feature type="compositionally biased region" description="Basic and acidic residues" evidence="10">
    <location>
        <begin position="4823"/>
        <end position="4836"/>
    </location>
</feature>
<feature type="compositionally biased region" description="Basic and acidic residues" evidence="10">
    <location>
        <begin position="4750"/>
        <end position="4772"/>
    </location>
</feature>
<feature type="compositionally biased region" description="Acidic residues" evidence="10">
    <location>
        <begin position="4773"/>
        <end position="4798"/>
    </location>
</feature>
<evidence type="ECO:0000256" key="8">
    <source>
        <dbReference type="ARBA" id="ARBA00023242"/>
    </source>
</evidence>
<evidence type="ECO:0000256" key="2">
    <source>
        <dbReference type="ARBA" id="ARBA00004642"/>
    </source>
</evidence>
<dbReference type="GO" id="GO:0005654">
    <property type="term" value="C:nucleoplasm"/>
    <property type="evidence" value="ECO:0007669"/>
    <property type="project" value="UniProtKB-SubCell"/>
</dbReference>
<accession>A0A976MAX6</accession>
<evidence type="ECO:0000256" key="7">
    <source>
        <dbReference type="ARBA" id="ARBA00023186"/>
    </source>
</evidence>
<protein>
    <recommendedName>
        <fullName evidence="4 9">Midasin</fullName>
    </recommendedName>
</protein>
<evidence type="ECO:0000256" key="9">
    <source>
        <dbReference type="PIRNR" id="PIRNR010340"/>
    </source>
</evidence>
<evidence type="ECO:0000313" key="13">
    <source>
        <dbReference type="Proteomes" id="UP000244811"/>
    </source>
</evidence>
<dbReference type="SMART" id="SM00382">
    <property type="entry name" value="AAA"/>
    <property type="match status" value="4"/>
</dbReference>
<dbReference type="InterPro" id="IPR025662">
    <property type="entry name" value="Sigma_54_int_dom_ATP-bd_1"/>
</dbReference>
<dbReference type="InterPro" id="IPR041190">
    <property type="entry name" value="Midasin_AAA_lid_5"/>
</dbReference>
<evidence type="ECO:0000256" key="6">
    <source>
        <dbReference type="ARBA" id="ARBA00022840"/>
    </source>
</evidence>
<evidence type="ECO:0000256" key="10">
    <source>
        <dbReference type="SAM" id="MobiDB-lite"/>
    </source>
</evidence>
<dbReference type="InterPro" id="IPR011704">
    <property type="entry name" value="ATPase_dyneun-rel_AAA"/>
</dbReference>
<dbReference type="FunFam" id="3.40.50.300:FF:000142">
    <property type="entry name" value="Midasin"/>
    <property type="match status" value="2"/>
</dbReference>
<dbReference type="Pfam" id="PF07728">
    <property type="entry name" value="AAA_5"/>
    <property type="match status" value="6"/>
</dbReference>
<dbReference type="Gene3D" id="3.40.50.300">
    <property type="entry name" value="P-loop containing nucleotide triphosphate hydrolases"/>
    <property type="match status" value="6"/>
</dbReference>
<dbReference type="InterPro" id="IPR027417">
    <property type="entry name" value="P-loop_NTPase"/>
</dbReference>